<dbReference type="AlphaFoldDB" id="A0A4U5M105"/>
<evidence type="ECO:0000259" key="2">
    <source>
        <dbReference type="Pfam" id="PF01764"/>
    </source>
</evidence>
<gene>
    <name evidence="3" type="ORF">L596_026323</name>
</gene>
<name>A0A4U5M105_STECR</name>
<dbReference type="CDD" id="cd00519">
    <property type="entry name" value="Lipase_3"/>
    <property type="match status" value="1"/>
</dbReference>
<dbReference type="GO" id="GO:0006629">
    <property type="term" value="P:lipid metabolic process"/>
    <property type="evidence" value="ECO:0007669"/>
    <property type="project" value="InterPro"/>
</dbReference>
<dbReference type="EMBL" id="AZBU02000010">
    <property type="protein sequence ID" value="TKR62344.1"/>
    <property type="molecule type" value="Genomic_DNA"/>
</dbReference>
<feature type="compositionally biased region" description="Acidic residues" evidence="1">
    <location>
        <begin position="292"/>
        <end position="309"/>
    </location>
</feature>
<evidence type="ECO:0000313" key="3">
    <source>
        <dbReference type="EMBL" id="TKR62344.1"/>
    </source>
</evidence>
<feature type="domain" description="Fungal lipase-type" evidence="2">
    <location>
        <begin position="380"/>
        <end position="498"/>
    </location>
</feature>
<dbReference type="OrthoDB" id="5866690at2759"/>
<dbReference type="PANTHER" id="PTHR45908">
    <property type="entry name" value="PROTEIN CBG11750-RELATED"/>
    <property type="match status" value="1"/>
</dbReference>
<evidence type="ECO:0000256" key="1">
    <source>
        <dbReference type="SAM" id="MobiDB-lite"/>
    </source>
</evidence>
<evidence type="ECO:0000313" key="4">
    <source>
        <dbReference type="Proteomes" id="UP000298663"/>
    </source>
</evidence>
<feature type="region of interest" description="Disordered" evidence="1">
    <location>
        <begin position="290"/>
        <end position="313"/>
    </location>
</feature>
<organism evidence="3 4">
    <name type="scientific">Steinernema carpocapsae</name>
    <name type="common">Entomopathogenic nematode</name>
    <dbReference type="NCBI Taxonomy" id="34508"/>
    <lineage>
        <taxon>Eukaryota</taxon>
        <taxon>Metazoa</taxon>
        <taxon>Ecdysozoa</taxon>
        <taxon>Nematoda</taxon>
        <taxon>Chromadorea</taxon>
        <taxon>Rhabditida</taxon>
        <taxon>Tylenchina</taxon>
        <taxon>Panagrolaimomorpha</taxon>
        <taxon>Strongyloidoidea</taxon>
        <taxon>Steinernematidae</taxon>
        <taxon>Steinernema</taxon>
    </lineage>
</organism>
<sequence length="552" mass="62928">MKTSGRDWMLKRSAIFTGIATFLVTVHAVDQMLSRESDKSFIPLLHLTFHGSHSAKRFKMLIEAAVWERKDMHLLASICLVSIFSLAAGGKVVQYDFIIQSTYLRAQRSATWIAQQVRESATVENVNNRRTIEVKDIKIGYKNIEERTYDEIAENSMTWMNVTKQFEDHLRLPMGWKVDDAEAYFHAKDDVESLNLKKTLATLLKLRPLGFKENQELTVQEKVEEEERKKRANWRNLEEGSIYALVHSTQAEMTTSLRLFDTDFTKRTFILTDLVYGQLSISGTPFLRGVEDAEDEDSEEDEEDDDDEVGMGRNSYNETWTKAKFLPSIAGAYAVDPAVCLNRSFNNVKDLKKIEKICDLGRHTCAGYTAVLPSEQSLLVIFRGSTGISQIFWEALQIRQKDFMHIGKVEEFFLHAFQLLWSNGMREDFVALRKQYPSYKVWVGGHSLGGAMGSLCAGQMVREGLVRGADVTLVTFGQPRTGDPAFARWMDSAHHRSEIWYKKDAKDGYVECDEDEGAECSDSLSFLQLTIDTHHYYFGVFVSKYGANGCRN</sequence>
<dbReference type="Pfam" id="PF01764">
    <property type="entry name" value="Lipase_3"/>
    <property type="match status" value="1"/>
</dbReference>
<reference evidence="3 4" key="1">
    <citation type="journal article" date="2015" name="Genome Biol.">
        <title>Comparative genomics of Steinernema reveals deeply conserved gene regulatory networks.</title>
        <authorList>
            <person name="Dillman A.R."/>
            <person name="Macchietto M."/>
            <person name="Porter C.F."/>
            <person name="Rogers A."/>
            <person name="Williams B."/>
            <person name="Antoshechkin I."/>
            <person name="Lee M.M."/>
            <person name="Goodwin Z."/>
            <person name="Lu X."/>
            <person name="Lewis E.E."/>
            <person name="Goodrich-Blair H."/>
            <person name="Stock S.P."/>
            <person name="Adams B.J."/>
            <person name="Sternberg P.W."/>
            <person name="Mortazavi A."/>
        </authorList>
    </citation>
    <scope>NUCLEOTIDE SEQUENCE [LARGE SCALE GENOMIC DNA]</scope>
    <source>
        <strain evidence="3 4">ALL</strain>
    </source>
</reference>
<dbReference type="InterPro" id="IPR029058">
    <property type="entry name" value="AB_hydrolase_fold"/>
</dbReference>
<dbReference type="SUPFAM" id="SSF53474">
    <property type="entry name" value="alpha/beta-Hydrolases"/>
    <property type="match status" value="1"/>
</dbReference>
<dbReference type="Proteomes" id="UP000298663">
    <property type="component" value="Unassembled WGS sequence"/>
</dbReference>
<dbReference type="InterPro" id="IPR002921">
    <property type="entry name" value="Fungal_lipase-type"/>
</dbReference>
<keyword evidence="4" id="KW-1185">Reference proteome</keyword>
<accession>A0A4U5M105</accession>
<reference evidence="3 4" key="2">
    <citation type="journal article" date="2019" name="G3 (Bethesda)">
        <title>Hybrid Assembly of the Genome of the Entomopathogenic Nematode Steinernema carpocapsae Identifies the X-Chromosome.</title>
        <authorList>
            <person name="Serra L."/>
            <person name="Macchietto M."/>
            <person name="Macias-Munoz A."/>
            <person name="McGill C.J."/>
            <person name="Rodriguez I.M."/>
            <person name="Rodriguez B."/>
            <person name="Murad R."/>
            <person name="Mortazavi A."/>
        </authorList>
    </citation>
    <scope>NUCLEOTIDE SEQUENCE [LARGE SCALE GENOMIC DNA]</scope>
    <source>
        <strain evidence="3 4">ALL</strain>
    </source>
</reference>
<dbReference type="Gene3D" id="3.40.50.1820">
    <property type="entry name" value="alpha/beta hydrolase"/>
    <property type="match status" value="1"/>
</dbReference>
<proteinExistence type="predicted"/>
<protein>
    <recommendedName>
        <fullName evidence="2">Fungal lipase-type domain-containing protein</fullName>
    </recommendedName>
</protein>
<comment type="caution">
    <text evidence="3">The sequence shown here is derived from an EMBL/GenBank/DDBJ whole genome shotgun (WGS) entry which is preliminary data.</text>
</comment>